<dbReference type="PIRSF" id="PIRSF000303">
    <property type="entry name" value="Glutathion_perox"/>
    <property type="match status" value="1"/>
</dbReference>
<name>A0A7G8BFJ9_9BACT</name>
<gene>
    <name evidence="6" type="ORF">H7849_19840</name>
</gene>
<keyword evidence="7" id="KW-1185">Reference proteome</keyword>
<dbReference type="PANTHER" id="PTHR11592:SF40">
    <property type="entry name" value="THIOREDOXIN_GLUTATHIONE PEROXIDASE BTUE"/>
    <property type="match status" value="1"/>
</dbReference>
<dbReference type="RefSeq" id="WP_186741859.1">
    <property type="nucleotide sequence ID" value="NZ_CP060394.1"/>
</dbReference>
<protein>
    <recommendedName>
        <fullName evidence="5">Glutathione peroxidase</fullName>
    </recommendedName>
</protein>
<dbReference type="Proteomes" id="UP000515312">
    <property type="component" value="Chromosome"/>
</dbReference>
<keyword evidence="2 5" id="KW-0575">Peroxidase</keyword>
<dbReference type="FunFam" id="3.40.30.10:FF:000010">
    <property type="entry name" value="Glutathione peroxidase"/>
    <property type="match status" value="1"/>
</dbReference>
<dbReference type="Gene3D" id="3.40.30.10">
    <property type="entry name" value="Glutaredoxin"/>
    <property type="match status" value="1"/>
</dbReference>
<evidence type="ECO:0000313" key="6">
    <source>
        <dbReference type="EMBL" id="QNI31319.1"/>
    </source>
</evidence>
<evidence type="ECO:0000256" key="1">
    <source>
        <dbReference type="ARBA" id="ARBA00006926"/>
    </source>
</evidence>
<dbReference type="GO" id="GO:0004601">
    <property type="term" value="F:peroxidase activity"/>
    <property type="evidence" value="ECO:0007669"/>
    <property type="project" value="UniProtKB-KW"/>
</dbReference>
<evidence type="ECO:0000313" key="7">
    <source>
        <dbReference type="Proteomes" id="UP000515312"/>
    </source>
</evidence>
<reference evidence="6 7" key="1">
    <citation type="submission" date="2020-08" db="EMBL/GenBank/DDBJ databases">
        <title>Edaphobacter telluris sp. nov. and Acidobacterium dinghuensis sp. nov., two acidobacteria isolated from forest soil.</title>
        <authorList>
            <person name="Fu J."/>
            <person name="Qiu L."/>
        </authorList>
    </citation>
    <scope>NUCLEOTIDE SEQUENCE [LARGE SCALE GENOMIC DNA]</scope>
    <source>
        <strain evidence="6">4Y35</strain>
    </source>
</reference>
<dbReference type="InterPro" id="IPR000889">
    <property type="entry name" value="Glutathione_peroxidase"/>
</dbReference>
<dbReference type="PANTHER" id="PTHR11592">
    <property type="entry name" value="GLUTATHIONE PEROXIDASE"/>
    <property type="match status" value="1"/>
</dbReference>
<proteinExistence type="inferred from homology"/>
<feature type="active site" evidence="4">
    <location>
        <position position="37"/>
    </location>
</feature>
<dbReference type="InterPro" id="IPR036249">
    <property type="entry name" value="Thioredoxin-like_sf"/>
</dbReference>
<dbReference type="InterPro" id="IPR029759">
    <property type="entry name" value="GPX_AS"/>
</dbReference>
<dbReference type="PROSITE" id="PS00460">
    <property type="entry name" value="GLUTATHIONE_PEROXID_1"/>
    <property type="match status" value="1"/>
</dbReference>
<dbReference type="EMBL" id="CP060394">
    <property type="protein sequence ID" value="QNI31319.1"/>
    <property type="molecule type" value="Genomic_DNA"/>
</dbReference>
<dbReference type="PROSITE" id="PS51355">
    <property type="entry name" value="GLUTATHIONE_PEROXID_3"/>
    <property type="match status" value="1"/>
</dbReference>
<dbReference type="KEGG" id="adin:H7849_19840"/>
<dbReference type="Pfam" id="PF00255">
    <property type="entry name" value="GSHPx"/>
    <property type="match status" value="1"/>
</dbReference>
<evidence type="ECO:0000256" key="3">
    <source>
        <dbReference type="ARBA" id="ARBA00023002"/>
    </source>
</evidence>
<comment type="similarity">
    <text evidence="1 5">Belongs to the glutathione peroxidase family.</text>
</comment>
<dbReference type="PRINTS" id="PR01011">
    <property type="entry name" value="GLUTPROXDASE"/>
</dbReference>
<dbReference type="AlphaFoldDB" id="A0A7G8BFJ9"/>
<evidence type="ECO:0000256" key="2">
    <source>
        <dbReference type="ARBA" id="ARBA00022559"/>
    </source>
</evidence>
<organism evidence="6 7">
    <name type="scientific">Alloacidobacterium dinghuense</name>
    <dbReference type="NCBI Taxonomy" id="2763107"/>
    <lineage>
        <taxon>Bacteria</taxon>
        <taxon>Pseudomonadati</taxon>
        <taxon>Acidobacteriota</taxon>
        <taxon>Terriglobia</taxon>
        <taxon>Terriglobales</taxon>
        <taxon>Acidobacteriaceae</taxon>
        <taxon>Alloacidobacterium</taxon>
    </lineage>
</organism>
<sequence length="184" mass="20226">MSAPVQSIPVRRITGEETTLADYSGKVILVVNVASKCGLTPQYEALEKLYRQYNDQGLVVCGFPSNDFAGQEPGTNEDIQSFCSLNFGVDFPLYEKITVVGEAKHPLYHALIEAQPTAVSTSAEPFEEDLRRFGVQPNEAPEILWNFEKFVVSRNGEVAARFAPNTTPDDPALVSAIESELARN</sequence>
<evidence type="ECO:0000256" key="4">
    <source>
        <dbReference type="PIRSR" id="PIRSR000303-1"/>
    </source>
</evidence>
<dbReference type="CDD" id="cd00340">
    <property type="entry name" value="GSH_Peroxidase"/>
    <property type="match status" value="1"/>
</dbReference>
<accession>A0A7G8BFJ9</accession>
<dbReference type="GO" id="GO:0034599">
    <property type="term" value="P:cellular response to oxidative stress"/>
    <property type="evidence" value="ECO:0007669"/>
    <property type="project" value="TreeGrafter"/>
</dbReference>
<evidence type="ECO:0000256" key="5">
    <source>
        <dbReference type="RuleBase" id="RU000499"/>
    </source>
</evidence>
<keyword evidence="3 5" id="KW-0560">Oxidoreductase</keyword>
<dbReference type="SUPFAM" id="SSF52833">
    <property type="entry name" value="Thioredoxin-like"/>
    <property type="match status" value="1"/>
</dbReference>